<evidence type="ECO:0000313" key="3">
    <source>
        <dbReference type="EMBL" id="VAW33359.1"/>
    </source>
</evidence>
<keyword evidence="3" id="KW-0687">Ribonucleoprotein</keyword>
<feature type="region of interest" description="Disordered" evidence="2">
    <location>
        <begin position="95"/>
        <end position="138"/>
    </location>
</feature>
<gene>
    <name evidence="3" type="ORF">MNBD_GAMMA01-1558</name>
</gene>
<dbReference type="GO" id="GO:0022627">
    <property type="term" value="C:cytosolic small ribosomal subunit"/>
    <property type="evidence" value="ECO:0007669"/>
    <property type="project" value="TreeGrafter"/>
</dbReference>
<dbReference type="InterPro" id="IPR014717">
    <property type="entry name" value="Transl_elong_EF1B/ribsomal_bS6"/>
</dbReference>
<evidence type="ECO:0000256" key="2">
    <source>
        <dbReference type="SAM" id="MobiDB-lite"/>
    </source>
</evidence>
<dbReference type="GO" id="GO:0006412">
    <property type="term" value="P:translation"/>
    <property type="evidence" value="ECO:0007669"/>
    <property type="project" value="InterPro"/>
</dbReference>
<organism evidence="3">
    <name type="scientific">hydrothermal vent metagenome</name>
    <dbReference type="NCBI Taxonomy" id="652676"/>
    <lineage>
        <taxon>unclassified sequences</taxon>
        <taxon>metagenomes</taxon>
        <taxon>ecological metagenomes</taxon>
    </lineage>
</organism>
<proteinExistence type="inferred from homology"/>
<evidence type="ECO:0000256" key="1">
    <source>
        <dbReference type="ARBA" id="ARBA00009512"/>
    </source>
</evidence>
<dbReference type="AlphaFoldDB" id="A0A3B0V901"/>
<reference evidence="3" key="1">
    <citation type="submission" date="2018-06" db="EMBL/GenBank/DDBJ databases">
        <authorList>
            <person name="Zhirakovskaya E."/>
        </authorList>
    </citation>
    <scope>NUCLEOTIDE SEQUENCE</scope>
</reference>
<dbReference type="HAMAP" id="MF_00360">
    <property type="entry name" value="Ribosomal_bS6"/>
    <property type="match status" value="1"/>
</dbReference>
<feature type="non-terminal residue" evidence="3">
    <location>
        <position position="1"/>
    </location>
</feature>
<comment type="similarity">
    <text evidence="1">Belongs to the bacterial ribosomal protein bS6 family.</text>
</comment>
<dbReference type="InterPro" id="IPR020814">
    <property type="entry name" value="Ribosomal_S6_plastid/chlpt"/>
</dbReference>
<dbReference type="GO" id="GO:0003735">
    <property type="term" value="F:structural constituent of ribosome"/>
    <property type="evidence" value="ECO:0007669"/>
    <property type="project" value="InterPro"/>
</dbReference>
<dbReference type="GO" id="GO:0070181">
    <property type="term" value="F:small ribosomal subunit rRNA binding"/>
    <property type="evidence" value="ECO:0007669"/>
    <property type="project" value="TreeGrafter"/>
</dbReference>
<dbReference type="NCBIfam" id="TIGR00166">
    <property type="entry name" value="S6"/>
    <property type="match status" value="1"/>
</dbReference>
<feature type="compositionally biased region" description="Basic and acidic residues" evidence="2">
    <location>
        <begin position="96"/>
        <end position="131"/>
    </location>
</feature>
<sequence length="138" mass="16083">VFLIHPDQSEQVPAMVERYRAMVENDKGTVHRAEDWGRRQLAYPIQRLHKAHYFLLNIECGVGPLEEILEAFRFNDAVLRHMVVKLKHAVTIESPLVKKDDKDHKRHDRKDDKKPVETQADANKESEKESETDSGEEE</sequence>
<keyword evidence="3" id="KW-0689">Ribosomal protein</keyword>
<protein>
    <submittedName>
        <fullName evidence="3">SSU ribosomal protein S6p</fullName>
    </submittedName>
</protein>
<dbReference type="EMBL" id="UOEW01000029">
    <property type="protein sequence ID" value="VAW33359.1"/>
    <property type="molecule type" value="Genomic_DNA"/>
</dbReference>
<dbReference type="SUPFAM" id="SSF54995">
    <property type="entry name" value="Ribosomal protein S6"/>
    <property type="match status" value="1"/>
</dbReference>
<name>A0A3B0V901_9ZZZZ</name>
<dbReference type="Pfam" id="PF01250">
    <property type="entry name" value="Ribosomal_S6"/>
    <property type="match status" value="1"/>
</dbReference>
<dbReference type="CDD" id="cd00473">
    <property type="entry name" value="bS6"/>
    <property type="match status" value="1"/>
</dbReference>
<dbReference type="PANTHER" id="PTHR21011:SF1">
    <property type="entry name" value="SMALL RIBOSOMAL SUBUNIT PROTEIN BS6M"/>
    <property type="match status" value="1"/>
</dbReference>
<dbReference type="InterPro" id="IPR000529">
    <property type="entry name" value="Ribosomal_bS6"/>
</dbReference>
<dbReference type="Gene3D" id="3.30.70.60">
    <property type="match status" value="1"/>
</dbReference>
<dbReference type="InterPro" id="IPR035980">
    <property type="entry name" value="Ribosomal_bS6_sf"/>
</dbReference>
<dbReference type="PANTHER" id="PTHR21011">
    <property type="entry name" value="MITOCHONDRIAL 28S RIBOSOMAL PROTEIN S6"/>
    <property type="match status" value="1"/>
</dbReference>
<accession>A0A3B0V901</accession>